<feature type="transmembrane region" description="Helical" evidence="1">
    <location>
        <begin position="233"/>
        <end position="253"/>
    </location>
</feature>
<dbReference type="Pfam" id="PF06182">
    <property type="entry name" value="ABC2_membrane_6"/>
    <property type="match status" value="1"/>
</dbReference>
<evidence type="ECO:0000313" key="3">
    <source>
        <dbReference type="Proteomes" id="UP001596540"/>
    </source>
</evidence>
<protein>
    <submittedName>
        <fullName evidence="2">ABC transporter permease</fullName>
    </submittedName>
</protein>
<dbReference type="PANTHER" id="PTHR36833">
    <property type="entry name" value="SLR0610 PROTEIN-RELATED"/>
    <property type="match status" value="1"/>
</dbReference>
<evidence type="ECO:0000256" key="1">
    <source>
        <dbReference type="SAM" id="Phobius"/>
    </source>
</evidence>
<name>A0ABW2KGG2_9ACTN</name>
<keyword evidence="3" id="KW-1185">Reference proteome</keyword>
<feature type="transmembrane region" description="Helical" evidence="1">
    <location>
        <begin position="200"/>
        <end position="221"/>
    </location>
</feature>
<dbReference type="InterPro" id="IPR010390">
    <property type="entry name" value="ABC-2_transporter-like"/>
</dbReference>
<reference evidence="3" key="1">
    <citation type="journal article" date="2019" name="Int. J. Syst. Evol. Microbiol.">
        <title>The Global Catalogue of Microorganisms (GCM) 10K type strain sequencing project: providing services to taxonomists for standard genome sequencing and annotation.</title>
        <authorList>
            <consortium name="The Broad Institute Genomics Platform"/>
            <consortium name="The Broad Institute Genome Sequencing Center for Infectious Disease"/>
            <person name="Wu L."/>
            <person name="Ma J."/>
        </authorList>
    </citation>
    <scope>NUCLEOTIDE SEQUENCE [LARGE SCALE GENOMIC DNA]</scope>
    <source>
        <strain evidence="3">CGMCC 4.7382</strain>
    </source>
</reference>
<gene>
    <name evidence="2" type="ORF">ACFQRF_12280</name>
</gene>
<keyword evidence="1" id="KW-0472">Membrane</keyword>
<proteinExistence type="predicted"/>
<keyword evidence="1" id="KW-0812">Transmembrane</keyword>
<accession>A0ABW2KGG2</accession>
<feature type="transmembrane region" description="Helical" evidence="1">
    <location>
        <begin position="120"/>
        <end position="138"/>
    </location>
</feature>
<keyword evidence="1" id="KW-1133">Transmembrane helix</keyword>
<dbReference type="EMBL" id="JBHTBH010000005">
    <property type="protein sequence ID" value="MFC7328520.1"/>
    <property type="molecule type" value="Genomic_DNA"/>
</dbReference>
<comment type="caution">
    <text evidence="2">The sequence shown here is derived from an EMBL/GenBank/DDBJ whole genome shotgun (WGS) entry which is preliminary data.</text>
</comment>
<dbReference type="RefSeq" id="WP_379871394.1">
    <property type="nucleotide sequence ID" value="NZ_JBHTBH010000005.1"/>
</dbReference>
<dbReference type="PANTHER" id="PTHR36833:SF1">
    <property type="entry name" value="INTEGRAL MEMBRANE TRANSPORT PROTEIN"/>
    <property type="match status" value="1"/>
</dbReference>
<dbReference type="Proteomes" id="UP001596540">
    <property type="component" value="Unassembled WGS sequence"/>
</dbReference>
<organism evidence="2 3">
    <name type="scientific">Marinactinospora rubrisoli</name>
    <dbReference type="NCBI Taxonomy" id="2715399"/>
    <lineage>
        <taxon>Bacteria</taxon>
        <taxon>Bacillati</taxon>
        <taxon>Actinomycetota</taxon>
        <taxon>Actinomycetes</taxon>
        <taxon>Streptosporangiales</taxon>
        <taxon>Nocardiopsidaceae</taxon>
        <taxon>Marinactinospora</taxon>
    </lineage>
</organism>
<sequence>MSVTAYPRLAWTWTRALAQYPVSLVLLTVAQAFTTAAELLAVVVVFGRAGRLGGFTLNEALLVYGLTGTAFCTAHTLLGAVDRLGDHVRRGSFDTIMVRPVSPLVQLATDEFSPRRMGRFVPSLAALGYALSVLDIAWTPGKVLMVPVLIGCGAVICGSLWVAAASVQFFVTDSRELASSVTYGGWALAEYPLAVYARDVVRAVTFVVPLAFVSWQPALFILDRPDPLGLPGWLRYAAPLAAAATFALATLAWRAGLRHYRSTGS</sequence>
<feature type="transmembrane region" description="Helical" evidence="1">
    <location>
        <begin position="144"/>
        <end position="171"/>
    </location>
</feature>
<feature type="transmembrane region" description="Helical" evidence="1">
    <location>
        <begin position="20"/>
        <end position="46"/>
    </location>
</feature>
<evidence type="ECO:0000313" key="2">
    <source>
        <dbReference type="EMBL" id="MFC7328520.1"/>
    </source>
</evidence>